<dbReference type="CDD" id="cd00093">
    <property type="entry name" value="HTH_XRE"/>
    <property type="match status" value="1"/>
</dbReference>
<dbReference type="Gene3D" id="1.10.260.40">
    <property type="entry name" value="lambda repressor-like DNA-binding domains"/>
    <property type="match status" value="1"/>
</dbReference>
<comment type="caution">
    <text evidence="2">The sequence shown here is derived from an EMBL/GenBank/DDBJ whole genome shotgun (WGS) entry which is preliminary data.</text>
</comment>
<dbReference type="InterPro" id="IPR041413">
    <property type="entry name" value="MLTR_LBD"/>
</dbReference>
<organism evidence="2 3">
    <name type="scientific">Planotetraspora kaengkrachanensis</name>
    <dbReference type="NCBI Taxonomy" id="575193"/>
    <lineage>
        <taxon>Bacteria</taxon>
        <taxon>Bacillati</taxon>
        <taxon>Actinomycetota</taxon>
        <taxon>Actinomycetes</taxon>
        <taxon>Streptosporangiales</taxon>
        <taxon>Streptosporangiaceae</taxon>
        <taxon>Planotetraspora</taxon>
    </lineage>
</organism>
<dbReference type="Gene3D" id="3.30.450.180">
    <property type="match status" value="1"/>
</dbReference>
<dbReference type="Pfam" id="PF13560">
    <property type="entry name" value="HTH_31"/>
    <property type="match status" value="1"/>
</dbReference>
<dbReference type="PANTHER" id="PTHR35010:SF2">
    <property type="entry name" value="BLL4672 PROTEIN"/>
    <property type="match status" value="1"/>
</dbReference>
<reference evidence="2 3" key="1">
    <citation type="submission" date="2021-01" db="EMBL/GenBank/DDBJ databases">
        <title>Whole genome shotgun sequence of Planotetraspora kaengkrachanensis NBRC 104272.</title>
        <authorList>
            <person name="Komaki H."/>
            <person name="Tamura T."/>
        </authorList>
    </citation>
    <scope>NUCLEOTIDE SEQUENCE [LARGE SCALE GENOMIC DNA]</scope>
    <source>
        <strain evidence="2 3">NBRC 104272</strain>
    </source>
</reference>
<name>A0A8J3LZP2_9ACTN</name>
<gene>
    <name evidence="2" type="ORF">Pka01_25200</name>
</gene>
<feature type="domain" description="MmyB-like transcription regulator ligand binding" evidence="1">
    <location>
        <begin position="64"/>
        <end position="224"/>
    </location>
</feature>
<dbReference type="EMBL" id="BONV01000009">
    <property type="protein sequence ID" value="GIG79393.1"/>
    <property type="molecule type" value="Genomic_DNA"/>
</dbReference>
<sequence>MLAGVSTDYYVRLEQGRDRHPSDQVLDALARVLRLDRETSEHMFELARPRSRVPIPGPEDRVDIEVARLIERCEHALAFVVNRWGDVLAVNSLTTAFYAGMDGSDNLLRMTFLNPASRQFYRDWEQEARAKVAHLHAVAGSDYDDPDLVELVEELSEASDDFRRMWARHEVRAKTNPSIRFRHPEVGAVTIHFQIFDIPSDPGQKLIVGQATPGSPSDHALARLRVPVDDHAEA</sequence>
<dbReference type="GO" id="GO:0003677">
    <property type="term" value="F:DNA binding"/>
    <property type="evidence" value="ECO:0007669"/>
    <property type="project" value="InterPro"/>
</dbReference>
<accession>A0A8J3LZP2</accession>
<dbReference type="InterPro" id="IPR010982">
    <property type="entry name" value="Lambda_DNA-bd_dom_sf"/>
</dbReference>
<evidence type="ECO:0000313" key="2">
    <source>
        <dbReference type="EMBL" id="GIG79393.1"/>
    </source>
</evidence>
<dbReference type="Pfam" id="PF17765">
    <property type="entry name" value="MLTR_LBD"/>
    <property type="match status" value="1"/>
</dbReference>
<dbReference type="InterPro" id="IPR001387">
    <property type="entry name" value="Cro/C1-type_HTH"/>
</dbReference>
<dbReference type="PANTHER" id="PTHR35010">
    <property type="entry name" value="BLL4672 PROTEIN-RELATED"/>
    <property type="match status" value="1"/>
</dbReference>
<evidence type="ECO:0000259" key="1">
    <source>
        <dbReference type="Pfam" id="PF17765"/>
    </source>
</evidence>
<evidence type="ECO:0000313" key="3">
    <source>
        <dbReference type="Proteomes" id="UP000630097"/>
    </source>
</evidence>
<protein>
    <submittedName>
        <fullName evidence="2">Transcriptional regulator</fullName>
    </submittedName>
</protein>
<dbReference type="AlphaFoldDB" id="A0A8J3LZP2"/>
<proteinExistence type="predicted"/>
<keyword evidence="3" id="KW-1185">Reference proteome</keyword>
<dbReference type="Proteomes" id="UP000630097">
    <property type="component" value="Unassembled WGS sequence"/>
</dbReference>